<dbReference type="FunFam" id="3.40.50.300:FF:000287">
    <property type="entry name" value="Multidrug ABC transporter ATP-binding protein"/>
    <property type="match status" value="1"/>
</dbReference>
<evidence type="ECO:0000256" key="7">
    <source>
        <dbReference type="ARBA" id="ARBA00023136"/>
    </source>
</evidence>
<evidence type="ECO:0000256" key="5">
    <source>
        <dbReference type="ARBA" id="ARBA00022840"/>
    </source>
</evidence>
<evidence type="ECO:0000256" key="8">
    <source>
        <dbReference type="SAM" id="Phobius"/>
    </source>
</evidence>
<dbReference type="Gene3D" id="3.40.50.300">
    <property type="entry name" value="P-loop containing nucleotide triphosphate hydrolases"/>
    <property type="match status" value="1"/>
</dbReference>
<dbReference type="InterPro" id="IPR027417">
    <property type="entry name" value="P-loop_NTPase"/>
</dbReference>
<feature type="transmembrane region" description="Helical" evidence="8">
    <location>
        <begin position="175"/>
        <end position="201"/>
    </location>
</feature>
<keyword evidence="4" id="KW-0547">Nucleotide-binding</keyword>
<keyword evidence="2" id="KW-0813">Transport</keyword>
<evidence type="ECO:0000256" key="4">
    <source>
        <dbReference type="ARBA" id="ARBA00022741"/>
    </source>
</evidence>
<dbReference type="GO" id="GO:0005886">
    <property type="term" value="C:plasma membrane"/>
    <property type="evidence" value="ECO:0007669"/>
    <property type="project" value="UniProtKB-SubCell"/>
</dbReference>
<reference evidence="11 12" key="1">
    <citation type="submission" date="2017-07" db="EMBL/GenBank/DDBJ databases">
        <title>Niveispirillum cyanobacteriorum sp. nov., isolated from cyanobacterial aggregates in a eutrophic lake.</title>
        <authorList>
            <person name="Cai H."/>
        </authorList>
    </citation>
    <scope>NUCLEOTIDE SEQUENCE [LARGE SCALE GENOMIC DNA]</scope>
    <source>
        <strain evidence="12">TH1-14</strain>
    </source>
</reference>
<dbReference type="GO" id="GO:0140359">
    <property type="term" value="F:ABC-type transporter activity"/>
    <property type="evidence" value="ECO:0007669"/>
    <property type="project" value="InterPro"/>
</dbReference>
<evidence type="ECO:0008006" key="13">
    <source>
        <dbReference type="Google" id="ProtNLM"/>
    </source>
</evidence>
<comment type="subcellular location">
    <subcellularLocation>
        <location evidence="1">Cell membrane</location>
        <topology evidence="1">Multi-pass membrane protein</topology>
    </subcellularLocation>
</comment>
<dbReference type="PROSITE" id="PS50929">
    <property type="entry name" value="ABC_TM1F"/>
    <property type="match status" value="1"/>
</dbReference>
<feature type="domain" description="ABC transporter" evidence="9">
    <location>
        <begin position="385"/>
        <end position="619"/>
    </location>
</feature>
<dbReference type="SMART" id="SM00382">
    <property type="entry name" value="AAA"/>
    <property type="match status" value="1"/>
</dbReference>
<evidence type="ECO:0000256" key="2">
    <source>
        <dbReference type="ARBA" id="ARBA00022448"/>
    </source>
</evidence>
<comment type="caution">
    <text evidence="11">The sequence shown here is derived from an EMBL/GenBank/DDBJ whole genome shotgun (WGS) entry which is preliminary data.</text>
</comment>
<feature type="transmembrane region" description="Helical" evidence="8">
    <location>
        <begin position="100"/>
        <end position="118"/>
    </location>
</feature>
<organism evidence="11 12">
    <name type="scientific">Niveispirillum lacus</name>
    <dbReference type="NCBI Taxonomy" id="1981099"/>
    <lineage>
        <taxon>Bacteria</taxon>
        <taxon>Pseudomonadati</taxon>
        <taxon>Pseudomonadota</taxon>
        <taxon>Alphaproteobacteria</taxon>
        <taxon>Rhodospirillales</taxon>
        <taxon>Azospirillaceae</taxon>
        <taxon>Niveispirillum</taxon>
    </lineage>
</organism>
<dbReference type="SUPFAM" id="SSF90123">
    <property type="entry name" value="ABC transporter transmembrane region"/>
    <property type="match status" value="1"/>
</dbReference>
<protein>
    <recommendedName>
        <fullName evidence="13">ABC transporter ATP-binding protein</fullName>
    </recommendedName>
</protein>
<feature type="domain" description="ABC transmembrane type-1" evidence="10">
    <location>
        <begin position="62"/>
        <end position="339"/>
    </location>
</feature>
<dbReference type="InterPro" id="IPR036640">
    <property type="entry name" value="ABC1_TM_sf"/>
</dbReference>
<dbReference type="Proteomes" id="UP000216998">
    <property type="component" value="Unassembled WGS sequence"/>
</dbReference>
<dbReference type="PANTHER" id="PTHR24221">
    <property type="entry name" value="ATP-BINDING CASSETTE SUB-FAMILY B"/>
    <property type="match status" value="1"/>
</dbReference>
<dbReference type="InterPro" id="IPR003593">
    <property type="entry name" value="AAA+_ATPase"/>
</dbReference>
<keyword evidence="7 8" id="KW-0472">Membrane</keyword>
<dbReference type="Pfam" id="PF00664">
    <property type="entry name" value="ABC_membrane"/>
    <property type="match status" value="1"/>
</dbReference>
<feature type="transmembrane region" description="Helical" evidence="8">
    <location>
        <begin position="207"/>
        <end position="227"/>
    </location>
</feature>
<dbReference type="PROSITE" id="PS00211">
    <property type="entry name" value="ABC_TRANSPORTER_1"/>
    <property type="match status" value="1"/>
</dbReference>
<name>A0A255YTD3_9PROT</name>
<evidence type="ECO:0000256" key="1">
    <source>
        <dbReference type="ARBA" id="ARBA00004651"/>
    </source>
</evidence>
<dbReference type="InterPro" id="IPR039421">
    <property type="entry name" value="Type_1_exporter"/>
</dbReference>
<keyword evidence="12" id="KW-1185">Reference proteome</keyword>
<dbReference type="SUPFAM" id="SSF52540">
    <property type="entry name" value="P-loop containing nucleoside triphosphate hydrolases"/>
    <property type="match status" value="1"/>
</dbReference>
<accession>A0A255YTD3</accession>
<dbReference type="EMBL" id="NOXU01000031">
    <property type="protein sequence ID" value="OYQ32449.1"/>
    <property type="molecule type" value="Genomic_DNA"/>
</dbReference>
<evidence type="ECO:0000256" key="6">
    <source>
        <dbReference type="ARBA" id="ARBA00022989"/>
    </source>
</evidence>
<evidence type="ECO:0000259" key="10">
    <source>
        <dbReference type="PROSITE" id="PS50929"/>
    </source>
</evidence>
<dbReference type="PROSITE" id="PS50893">
    <property type="entry name" value="ABC_TRANSPORTER_2"/>
    <property type="match status" value="1"/>
</dbReference>
<feature type="transmembrane region" description="Helical" evidence="8">
    <location>
        <begin position="287"/>
        <end position="312"/>
    </location>
</feature>
<dbReference type="OrthoDB" id="5288404at2"/>
<proteinExistence type="predicted"/>
<evidence type="ECO:0000259" key="9">
    <source>
        <dbReference type="PROSITE" id="PS50893"/>
    </source>
</evidence>
<dbReference type="GO" id="GO:0034040">
    <property type="term" value="F:ATPase-coupled lipid transmembrane transporter activity"/>
    <property type="evidence" value="ECO:0007669"/>
    <property type="project" value="TreeGrafter"/>
</dbReference>
<evidence type="ECO:0000313" key="12">
    <source>
        <dbReference type="Proteomes" id="UP000216998"/>
    </source>
</evidence>
<dbReference type="Pfam" id="PF00005">
    <property type="entry name" value="ABC_tran"/>
    <property type="match status" value="1"/>
</dbReference>
<dbReference type="PANTHER" id="PTHR24221:SF654">
    <property type="entry name" value="ATP-BINDING CASSETTE SUB-FAMILY B MEMBER 6"/>
    <property type="match status" value="1"/>
</dbReference>
<evidence type="ECO:0000313" key="11">
    <source>
        <dbReference type="EMBL" id="OYQ32449.1"/>
    </source>
</evidence>
<dbReference type="InterPro" id="IPR003439">
    <property type="entry name" value="ABC_transporter-like_ATP-bd"/>
</dbReference>
<dbReference type="GO" id="GO:0016887">
    <property type="term" value="F:ATP hydrolysis activity"/>
    <property type="evidence" value="ECO:0007669"/>
    <property type="project" value="InterPro"/>
</dbReference>
<evidence type="ECO:0000256" key="3">
    <source>
        <dbReference type="ARBA" id="ARBA00022692"/>
    </source>
</evidence>
<dbReference type="AlphaFoldDB" id="A0A255YTD3"/>
<keyword evidence="6 8" id="KW-1133">Transmembrane helix</keyword>
<feature type="transmembrane region" description="Helical" evidence="8">
    <location>
        <begin position="60"/>
        <end position="80"/>
    </location>
</feature>
<gene>
    <name evidence="11" type="ORF">CHU95_16775</name>
</gene>
<dbReference type="InterPro" id="IPR011527">
    <property type="entry name" value="ABC1_TM_dom"/>
</dbReference>
<keyword evidence="3 8" id="KW-0812">Transmembrane</keyword>
<keyword evidence="5" id="KW-0067">ATP-binding</keyword>
<dbReference type="InterPro" id="IPR017871">
    <property type="entry name" value="ABC_transporter-like_CS"/>
</dbReference>
<dbReference type="GO" id="GO:0005524">
    <property type="term" value="F:ATP binding"/>
    <property type="evidence" value="ECO:0007669"/>
    <property type="project" value="UniProtKB-KW"/>
</dbReference>
<sequence length="629" mass="69376">MGWKMFAAMLRAGMRAVRIDSLERQDQDFAWEDQEPPKPLSPKPFTFIWGLVREKFAGRLTLMMLAVVIGQGIEAFEPYALKAVVDALTQATGGAPANDVLGLGVMGWFVMLLAIWLGSMGMYRVYQIVDIYTSPSIRALAQKRMFSWLLGHSPRYFQDNFAGKLGQKVKQGANAVLGVIEILMWDVIRVLVLLTVALALLWTASPVFSAVLAGWMLVYVAVSGWLARHCFTLSETMSAAVSSSSGRIIDAITNADLIRGFARTLFERSFLGHYINEERFRSRRLRWFLVVMRLFQMLSIVALLGALVWVAIDRTMAGGMSIGEFTLVFTLAFQISNTVWHLSDRMLSFFEELGTLSEALDLVSAPHEITDTVGAPPLRVRAGGIELREVHFSFADGTKVFNGLNLTVKPGEKVGLVGRSGAGKSTLVKLIRRQYDPQYGRVLIDGQDIAHVTLQSLNEAVAEVPQQPGVFHRTVGENIAYGKPGASLDEIRAAAVKAHADEFIMKRPTGYDTIVGEQGVKLSGGERQRVAIARALLKDSPILVLDEATSALDSESEHLIQEALWTLMEGRTVIAIAHRLSTITEMDRILYLEGGQVVEEGSHHELLTLGGRYAQLWHRQSGGFLAAAE</sequence>
<dbReference type="Gene3D" id="1.20.1560.10">
    <property type="entry name" value="ABC transporter type 1, transmembrane domain"/>
    <property type="match status" value="1"/>
</dbReference>